<evidence type="ECO:0000256" key="3">
    <source>
        <dbReference type="ARBA" id="ARBA00022801"/>
    </source>
</evidence>
<evidence type="ECO:0000256" key="5">
    <source>
        <dbReference type="ARBA" id="ARBA00022840"/>
    </source>
</evidence>
<dbReference type="AlphaFoldDB" id="A0A9D1PU28"/>
<organism evidence="12 13">
    <name type="scientific">Candidatus Ornithospirochaeta avicola</name>
    <dbReference type="NCBI Taxonomy" id="2840896"/>
    <lineage>
        <taxon>Bacteria</taxon>
        <taxon>Pseudomonadati</taxon>
        <taxon>Spirochaetota</taxon>
        <taxon>Spirochaetia</taxon>
        <taxon>Spirochaetales</taxon>
        <taxon>Spirochaetaceae</taxon>
        <taxon>Spirochaetaceae incertae sedis</taxon>
        <taxon>Candidatus Ornithospirochaeta</taxon>
    </lineage>
</organism>
<evidence type="ECO:0000256" key="6">
    <source>
        <dbReference type="ARBA" id="ARBA00023235"/>
    </source>
</evidence>
<comment type="catalytic activity">
    <reaction evidence="7">
        <text>Couples ATP hydrolysis with the unwinding of duplex DNA by translocating in the 3'-5' direction.</text>
        <dbReference type="EC" id="5.6.2.4"/>
    </reaction>
</comment>
<name>A0A9D1PU28_9SPIO</name>
<feature type="domain" description="Helicase ATP-binding" evidence="10">
    <location>
        <begin position="192"/>
        <end position="347"/>
    </location>
</feature>
<evidence type="ECO:0000256" key="1">
    <source>
        <dbReference type="ARBA" id="ARBA00006637"/>
    </source>
</evidence>
<dbReference type="NCBIfam" id="NF045503">
    <property type="entry name" value="repair_heli_XPB"/>
    <property type="match status" value="1"/>
</dbReference>
<dbReference type="SMART" id="SM00490">
    <property type="entry name" value="HELICc"/>
    <property type="match status" value="1"/>
</dbReference>
<feature type="domain" description="Helicase C-terminal" evidence="11">
    <location>
        <begin position="402"/>
        <end position="544"/>
    </location>
</feature>
<dbReference type="SMART" id="SM00487">
    <property type="entry name" value="DEXDc"/>
    <property type="match status" value="1"/>
</dbReference>
<dbReference type="Pfam" id="PF16203">
    <property type="entry name" value="ERCC3_RAD25_C"/>
    <property type="match status" value="1"/>
</dbReference>
<reference evidence="12" key="2">
    <citation type="submission" date="2021-04" db="EMBL/GenBank/DDBJ databases">
        <authorList>
            <person name="Gilroy R."/>
        </authorList>
    </citation>
    <scope>NUCLEOTIDE SEQUENCE</scope>
    <source>
        <strain evidence="12">Gambia11-129</strain>
    </source>
</reference>
<dbReference type="Proteomes" id="UP000823936">
    <property type="component" value="Unassembled WGS sequence"/>
</dbReference>
<dbReference type="InterPro" id="IPR032830">
    <property type="entry name" value="XPB/Ssl2_N"/>
</dbReference>
<comment type="similarity">
    <text evidence="1">Belongs to the helicase family. RAD25/XPB subfamily.</text>
</comment>
<dbReference type="PROSITE" id="PS51194">
    <property type="entry name" value="HELICASE_CTER"/>
    <property type="match status" value="1"/>
</dbReference>
<keyword evidence="3" id="KW-0378">Hydrolase</keyword>
<protein>
    <recommendedName>
        <fullName evidence="8">DNA 3'-5' helicase</fullName>
        <ecNumber evidence="8">5.6.2.4</ecNumber>
    </recommendedName>
</protein>
<dbReference type="PRINTS" id="PR00851">
    <property type="entry name" value="XRODRMPGMNTB"/>
</dbReference>
<evidence type="ECO:0000259" key="10">
    <source>
        <dbReference type="PROSITE" id="PS51192"/>
    </source>
</evidence>
<dbReference type="InterPro" id="IPR006935">
    <property type="entry name" value="Helicase/UvrB_N"/>
</dbReference>
<evidence type="ECO:0000256" key="7">
    <source>
        <dbReference type="ARBA" id="ARBA00034617"/>
    </source>
</evidence>
<dbReference type="Pfam" id="PF04851">
    <property type="entry name" value="ResIII"/>
    <property type="match status" value="1"/>
</dbReference>
<dbReference type="PANTHER" id="PTHR11274">
    <property type="entry name" value="RAD25/XP-B DNA REPAIR HELICASE"/>
    <property type="match status" value="1"/>
</dbReference>
<dbReference type="SUPFAM" id="SSF52540">
    <property type="entry name" value="P-loop containing nucleoside triphosphate hydrolases"/>
    <property type="match status" value="2"/>
</dbReference>
<sequence>MSKSLLVQSDRSILLDLHDEDAEKARNAIIPFSDLIKSPEHMHTYTISSLSIWNAISAGLTADEIIRRLKEHSRYEIDERVLFFIQDAASRYGAVEIRENDDSSCLLYAKTDKACLIIEKNKEIKSLIEKRGERCFTFPLKERGSVKIALIKLGYPALDLIAMKKGEPLSVEIKDELEVRDYQREAADIFLSGGSAGHGYGVVVLPCGSGKTILAILLMARIKTRTLILAPNITSVHQWISEIKRWTNLTDDEVGEYSGEKKDIKKVTVSTYQIFTHKDKDEVFTHFEKLRKENWGFVIYDEVHMLPAPVFKITAEMQSIYRLGLTATLIREDGREDEVFSLVGPKRYDKPWSELEKKGFIAKAYCHEIRIPLAQEETMSYALASEREKYRIASVNKNKLDVIKKILSSHEEDQKIIIGQYLSQLEEVRKAFSFPLITGSMSNKKRDELYEKFKKGEIKTLIVSKVANFAVDLPDCSVAIQISGTFGSRQEEAQRLGRILRPKERESHFYTIITEYSQEEEFALNRQKFLSEQGYSYDIIRYEE</sequence>
<dbReference type="InterPro" id="IPR027417">
    <property type="entry name" value="P-loop_NTPase"/>
</dbReference>
<evidence type="ECO:0000313" key="13">
    <source>
        <dbReference type="Proteomes" id="UP000823936"/>
    </source>
</evidence>
<gene>
    <name evidence="12" type="ORF">IAB12_02440</name>
</gene>
<comment type="caution">
    <text evidence="12">The sequence shown here is derived from an EMBL/GenBank/DDBJ whole genome shotgun (WGS) entry which is preliminary data.</text>
</comment>
<evidence type="ECO:0000256" key="2">
    <source>
        <dbReference type="ARBA" id="ARBA00022741"/>
    </source>
</evidence>
<dbReference type="Gene3D" id="3.40.50.300">
    <property type="entry name" value="P-loop containing nucleotide triphosphate hydrolases"/>
    <property type="match status" value="2"/>
</dbReference>
<dbReference type="GO" id="GO:0003677">
    <property type="term" value="F:DNA binding"/>
    <property type="evidence" value="ECO:0007669"/>
    <property type="project" value="InterPro"/>
</dbReference>
<evidence type="ECO:0000256" key="9">
    <source>
        <dbReference type="ARBA" id="ARBA00048988"/>
    </source>
</evidence>
<evidence type="ECO:0000259" key="11">
    <source>
        <dbReference type="PROSITE" id="PS51194"/>
    </source>
</evidence>
<accession>A0A9D1PU28</accession>
<dbReference type="PANTHER" id="PTHR11274:SF0">
    <property type="entry name" value="GENERAL TRANSCRIPTION AND DNA REPAIR FACTOR IIH HELICASE SUBUNIT XPB"/>
    <property type="match status" value="1"/>
</dbReference>
<proteinExistence type="inferred from homology"/>
<keyword evidence="4 12" id="KW-0347">Helicase</keyword>
<dbReference type="InterPro" id="IPR014001">
    <property type="entry name" value="Helicase_ATP-bd"/>
</dbReference>
<dbReference type="GO" id="GO:0016787">
    <property type="term" value="F:hydrolase activity"/>
    <property type="evidence" value="ECO:0007669"/>
    <property type="project" value="UniProtKB-KW"/>
</dbReference>
<keyword evidence="5" id="KW-0067">ATP-binding</keyword>
<evidence type="ECO:0000256" key="8">
    <source>
        <dbReference type="ARBA" id="ARBA00034808"/>
    </source>
</evidence>
<dbReference type="GO" id="GO:0043138">
    <property type="term" value="F:3'-5' DNA helicase activity"/>
    <property type="evidence" value="ECO:0007669"/>
    <property type="project" value="UniProtKB-EC"/>
</dbReference>
<dbReference type="InterPro" id="IPR032438">
    <property type="entry name" value="ERCC3_RAD25_C"/>
</dbReference>
<dbReference type="EC" id="5.6.2.4" evidence="8"/>
<dbReference type="GO" id="GO:0005524">
    <property type="term" value="F:ATP binding"/>
    <property type="evidence" value="ECO:0007669"/>
    <property type="project" value="UniProtKB-KW"/>
</dbReference>
<evidence type="ECO:0000256" key="4">
    <source>
        <dbReference type="ARBA" id="ARBA00022806"/>
    </source>
</evidence>
<dbReference type="PROSITE" id="PS51192">
    <property type="entry name" value="HELICASE_ATP_BIND_1"/>
    <property type="match status" value="1"/>
</dbReference>
<dbReference type="Pfam" id="PF13625">
    <property type="entry name" value="Helicase_C_3"/>
    <property type="match status" value="1"/>
</dbReference>
<reference evidence="12" key="1">
    <citation type="journal article" date="2021" name="PeerJ">
        <title>Extensive microbial diversity within the chicken gut microbiome revealed by metagenomics and culture.</title>
        <authorList>
            <person name="Gilroy R."/>
            <person name="Ravi A."/>
            <person name="Getino M."/>
            <person name="Pursley I."/>
            <person name="Horton D.L."/>
            <person name="Alikhan N.F."/>
            <person name="Baker D."/>
            <person name="Gharbi K."/>
            <person name="Hall N."/>
            <person name="Watson M."/>
            <person name="Adriaenssens E.M."/>
            <person name="Foster-Nyarko E."/>
            <person name="Jarju S."/>
            <person name="Secka A."/>
            <person name="Antonio M."/>
            <person name="Oren A."/>
            <person name="Chaudhuri R.R."/>
            <person name="La Ragione R."/>
            <person name="Hildebrand F."/>
            <person name="Pallen M.J."/>
        </authorList>
    </citation>
    <scope>NUCLEOTIDE SEQUENCE</scope>
    <source>
        <strain evidence="12">Gambia11-129</strain>
    </source>
</reference>
<dbReference type="InterPro" id="IPR050615">
    <property type="entry name" value="ATP-dep_DNA_Helicase"/>
</dbReference>
<dbReference type="InterPro" id="IPR001650">
    <property type="entry name" value="Helicase_C-like"/>
</dbReference>
<comment type="catalytic activity">
    <reaction evidence="9">
        <text>ATP + H2O = ADP + phosphate + H(+)</text>
        <dbReference type="Rhea" id="RHEA:13065"/>
        <dbReference type="ChEBI" id="CHEBI:15377"/>
        <dbReference type="ChEBI" id="CHEBI:15378"/>
        <dbReference type="ChEBI" id="CHEBI:30616"/>
        <dbReference type="ChEBI" id="CHEBI:43474"/>
        <dbReference type="ChEBI" id="CHEBI:456216"/>
        <dbReference type="EC" id="5.6.2.4"/>
    </reaction>
</comment>
<keyword evidence="2" id="KW-0547">Nucleotide-binding</keyword>
<dbReference type="EMBL" id="DXHU01000009">
    <property type="protein sequence ID" value="HIV98621.1"/>
    <property type="molecule type" value="Genomic_DNA"/>
</dbReference>
<evidence type="ECO:0000313" key="12">
    <source>
        <dbReference type="EMBL" id="HIV98621.1"/>
    </source>
</evidence>
<keyword evidence="6" id="KW-0413">Isomerase</keyword>
<dbReference type="CDD" id="cd18789">
    <property type="entry name" value="SF2_C_XPB"/>
    <property type="match status" value="1"/>
</dbReference>